<accession>A0ABY7K0H3</accession>
<protein>
    <submittedName>
        <fullName evidence="9">NAD(P)/FAD-dependent oxidoreductase</fullName>
    </submittedName>
</protein>
<sequence>MEANLTSPTPGGKNVTDVDVVVVGAGFGGMYALHRMRELGLSVAGFEAGDDVGGTWFWNRYPGARCDVESVDYSYSFSAELEQEWVWTERYPAQPEILRYLNHVADRFDLRRDFRFGTRVMAAHYDEQDRRWAVSTDSGQHVSAALCIFAIGNLSTLYVPDLPGLDAFEGRILHTARWPADGVEFADRRVGVIGTGSTGIQAIPAIARGAGHVTVFQRTPNYSIPAVNRPLTSAQLAAIRADYPARRELNRRSRSGIHVDRGSQSALTASPAERADEYARRWAMGGGANFLAAFADLYTDLDANETAAEFVRGQIRQTVRDPDLAERLTPKGYPIGSKRICVDIDYFETFNRDNVSLVDIRESPIRSVTAHGICTEDGEYRLDDLVFATGFDAITGPLFAIDICGEQGRALSESWADAPHTYLGLMTTGFPNLFLVTGPGSPSVLSNVVVSIEHHVELIVGILESMKARGYGTVQPTAEAEADWTDHVDALAQQTLYPRANSWYMGANIPGKPRRFTLYAGGVDAYQAECERIVAAGYPGFTFEP</sequence>
<keyword evidence="3" id="KW-0285">Flavoprotein</keyword>
<evidence type="ECO:0000256" key="4">
    <source>
        <dbReference type="ARBA" id="ARBA00022827"/>
    </source>
</evidence>
<evidence type="ECO:0000256" key="2">
    <source>
        <dbReference type="ARBA" id="ARBA00010139"/>
    </source>
</evidence>
<evidence type="ECO:0000256" key="6">
    <source>
        <dbReference type="ARBA" id="ARBA00023002"/>
    </source>
</evidence>
<dbReference type="RefSeq" id="WP_269444906.1">
    <property type="nucleotide sequence ID" value="NZ_CP097463.1"/>
</dbReference>
<organism evidence="9 10">
    <name type="scientific">Jatrophihabitans cynanchi</name>
    <dbReference type="NCBI Taxonomy" id="2944128"/>
    <lineage>
        <taxon>Bacteria</taxon>
        <taxon>Bacillati</taxon>
        <taxon>Actinomycetota</taxon>
        <taxon>Actinomycetes</taxon>
        <taxon>Jatrophihabitantales</taxon>
        <taxon>Jatrophihabitantaceae</taxon>
        <taxon>Jatrophihabitans</taxon>
    </lineage>
</organism>
<evidence type="ECO:0000313" key="9">
    <source>
        <dbReference type="EMBL" id="WAX58358.1"/>
    </source>
</evidence>
<dbReference type="InterPro" id="IPR036188">
    <property type="entry name" value="FAD/NAD-bd_sf"/>
</dbReference>
<name>A0ABY7K0H3_9ACTN</name>
<comment type="similarity">
    <text evidence="2">Belongs to the FAD-binding monooxygenase family.</text>
</comment>
<evidence type="ECO:0000256" key="7">
    <source>
        <dbReference type="ARBA" id="ARBA00023033"/>
    </source>
</evidence>
<keyword evidence="7" id="KW-0503">Monooxygenase</keyword>
<proteinExistence type="inferred from homology"/>
<dbReference type="PRINTS" id="PR00411">
    <property type="entry name" value="PNDRDTASEI"/>
</dbReference>
<keyword evidence="5" id="KW-0521">NADP</keyword>
<feature type="compositionally biased region" description="Basic and acidic residues" evidence="8">
    <location>
        <begin position="252"/>
        <end position="261"/>
    </location>
</feature>
<reference evidence="9" key="1">
    <citation type="submission" date="2022-05" db="EMBL/GenBank/DDBJ databases">
        <title>Jatrophihabitans sp. SB3-54 whole genome sequence.</title>
        <authorList>
            <person name="Suh M.K."/>
            <person name="Eom M.K."/>
            <person name="Kim J.S."/>
            <person name="Kim H.S."/>
            <person name="Do H.E."/>
            <person name="Shin Y.K."/>
            <person name="Lee J.-S."/>
        </authorList>
    </citation>
    <scope>NUCLEOTIDE SEQUENCE</scope>
    <source>
        <strain evidence="9">SB3-54</strain>
    </source>
</reference>
<comment type="cofactor">
    <cofactor evidence="1">
        <name>FAD</name>
        <dbReference type="ChEBI" id="CHEBI:57692"/>
    </cofactor>
</comment>
<dbReference type="Proteomes" id="UP001164693">
    <property type="component" value="Chromosome"/>
</dbReference>
<dbReference type="EMBL" id="CP097463">
    <property type="protein sequence ID" value="WAX58358.1"/>
    <property type="molecule type" value="Genomic_DNA"/>
</dbReference>
<dbReference type="Gene3D" id="3.50.50.60">
    <property type="entry name" value="FAD/NAD(P)-binding domain"/>
    <property type="match status" value="2"/>
</dbReference>
<dbReference type="InterPro" id="IPR020946">
    <property type="entry name" value="Flavin_mOase-like"/>
</dbReference>
<evidence type="ECO:0000256" key="8">
    <source>
        <dbReference type="SAM" id="MobiDB-lite"/>
    </source>
</evidence>
<evidence type="ECO:0000256" key="3">
    <source>
        <dbReference type="ARBA" id="ARBA00022630"/>
    </source>
</evidence>
<evidence type="ECO:0000313" key="10">
    <source>
        <dbReference type="Proteomes" id="UP001164693"/>
    </source>
</evidence>
<keyword evidence="6" id="KW-0560">Oxidoreductase</keyword>
<dbReference type="SUPFAM" id="SSF51905">
    <property type="entry name" value="FAD/NAD(P)-binding domain"/>
    <property type="match status" value="2"/>
</dbReference>
<evidence type="ECO:0000256" key="1">
    <source>
        <dbReference type="ARBA" id="ARBA00001974"/>
    </source>
</evidence>
<dbReference type="InterPro" id="IPR050775">
    <property type="entry name" value="FAD-binding_Monooxygenases"/>
</dbReference>
<gene>
    <name evidence="9" type="ORF">M6B22_06225</name>
</gene>
<keyword evidence="10" id="KW-1185">Reference proteome</keyword>
<evidence type="ECO:0000256" key="5">
    <source>
        <dbReference type="ARBA" id="ARBA00022857"/>
    </source>
</evidence>
<feature type="region of interest" description="Disordered" evidence="8">
    <location>
        <begin position="252"/>
        <end position="272"/>
    </location>
</feature>
<dbReference type="Pfam" id="PF00743">
    <property type="entry name" value="FMO-like"/>
    <property type="match status" value="1"/>
</dbReference>
<dbReference type="PANTHER" id="PTHR43098:SF3">
    <property type="entry name" value="L-ORNITHINE N(5)-MONOOXYGENASE-RELATED"/>
    <property type="match status" value="1"/>
</dbReference>
<keyword evidence="4" id="KW-0274">FAD</keyword>
<dbReference type="PANTHER" id="PTHR43098">
    <property type="entry name" value="L-ORNITHINE N(5)-MONOOXYGENASE-RELATED"/>
    <property type="match status" value="1"/>
</dbReference>